<feature type="chain" id="PRO_5002158124" evidence="2">
    <location>
        <begin position="19"/>
        <end position="208"/>
    </location>
</feature>
<dbReference type="Proteomes" id="UP000054549">
    <property type="component" value="Unassembled WGS sequence"/>
</dbReference>
<feature type="signal peptide" evidence="2">
    <location>
        <begin position="1"/>
        <end position="18"/>
    </location>
</feature>
<dbReference type="InParanoid" id="A0A0C2WKS2"/>
<feature type="region of interest" description="Disordered" evidence="1">
    <location>
        <begin position="49"/>
        <end position="92"/>
    </location>
</feature>
<evidence type="ECO:0000256" key="1">
    <source>
        <dbReference type="SAM" id="MobiDB-lite"/>
    </source>
</evidence>
<evidence type="ECO:0000256" key="2">
    <source>
        <dbReference type="SAM" id="SignalP"/>
    </source>
</evidence>
<dbReference type="EMBL" id="KN818401">
    <property type="protein sequence ID" value="KIL56773.1"/>
    <property type="molecule type" value="Genomic_DNA"/>
</dbReference>
<gene>
    <name evidence="3" type="ORF">M378DRAFT_172426</name>
</gene>
<proteinExistence type="predicted"/>
<reference evidence="3 4" key="1">
    <citation type="submission" date="2014-04" db="EMBL/GenBank/DDBJ databases">
        <title>Evolutionary Origins and Diversification of the Mycorrhizal Mutualists.</title>
        <authorList>
            <consortium name="DOE Joint Genome Institute"/>
            <consortium name="Mycorrhizal Genomics Consortium"/>
            <person name="Kohler A."/>
            <person name="Kuo A."/>
            <person name="Nagy L.G."/>
            <person name="Floudas D."/>
            <person name="Copeland A."/>
            <person name="Barry K.W."/>
            <person name="Cichocki N."/>
            <person name="Veneault-Fourrey C."/>
            <person name="LaButti K."/>
            <person name="Lindquist E.A."/>
            <person name="Lipzen A."/>
            <person name="Lundell T."/>
            <person name="Morin E."/>
            <person name="Murat C."/>
            <person name="Riley R."/>
            <person name="Ohm R."/>
            <person name="Sun H."/>
            <person name="Tunlid A."/>
            <person name="Henrissat B."/>
            <person name="Grigoriev I.V."/>
            <person name="Hibbett D.S."/>
            <person name="Martin F."/>
        </authorList>
    </citation>
    <scope>NUCLEOTIDE SEQUENCE [LARGE SCALE GENOMIC DNA]</scope>
    <source>
        <strain evidence="3 4">Koide BX008</strain>
    </source>
</reference>
<keyword evidence="4" id="KW-1185">Reference proteome</keyword>
<dbReference type="AlphaFoldDB" id="A0A0C2WKS2"/>
<evidence type="ECO:0000313" key="3">
    <source>
        <dbReference type="EMBL" id="KIL56773.1"/>
    </source>
</evidence>
<organism evidence="3 4">
    <name type="scientific">Amanita muscaria (strain Koide BX008)</name>
    <dbReference type="NCBI Taxonomy" id="946122"/>
    <lineage>
        <taxon>Eukaryota</taxon>
        <taxon>Fungi</taxon>
        <taxon>Dikarya</taxon>
        <taxon>Basidiomycota</taxon>
        <taxon>Agaricomycotina</taxon>
        <taxon>Agaricomycetes</taxon>
        <taxon>Agaricomycetidae</taxon>
        <taxon>Agaricales</taxon>
        <taxon>Pluteineae</taxon>
        <taxon>Amanitaceae</taxon>
        <taxon>Amanita</taxon>
    </lineage>
</organism>
<evidence type="ECO:0000313" key="4">
    <source>
        <dbReference type="Proteomes" id="UP000054549"/>
    </source>
</evidence>
<name>A0A0C2WKS2_AMAMK</name>
<protein>
    <submittedName>
        <fullName evidence="3">Uncharacterized protein</fullName>
    </submittedName>
</protein>
<dbReference type="HOGENOM" id="CLU_106779_0_0_1"/>
<sequence length="208" mass="22291">MRSVIICLLSLLFVPALGAPAGNQGQPQSSTRLPSVHQLATHEPLIHLAPIKPPSTRPPSTNLPSIHQLPIHQPSTHQTPIRPRPVPPSAHPPPPHGQIVAFQANNAPHAGVILGSQPDQHGRFKIAPAKFVGHDSAQRPVLAAAHNQVVKAHQNDILGTSLSTPSVASVLMNHHVQHPPLEIHATAPVYGSHRYTALHGRPGGRRRR</sequence>
<keyword evidence="2" id="KW-0732">Signal</keyword>
<accession>A0A0C2WKS2</accession>
<feature type="compositionally biased region" description="Pro residues" evidence="1">
    <location>
        <begin position="82"/>
        <end position="92"/>
    </location>
</feature>